<name>A0A093PQC3_9PASS</name>
<dbReference type="EMBL" id="KL669486">
    <property type="protein sequence ID" value="KFW76445.1"/>
    <property type="molecule type" value="Genomic_DNA"/>
</dbReference>
<dbReference type="OrthoDB" id="10554047at2759"/>
<sequence>LEATFYNITTSRSDLEELQSKFGPQWPRLHRQLQHAPSPAPCGPLTPGSSLQIPSVQQQLEALRDVSRSSIATDLE</sequence>
<evidence type="ECO:0000313" key="2">
    <source>
        <dbReference type="Proteomes" id="UP000053258"/>
    </source>
</evidence>
<dbReference type="Proteomes" id="UP000053258">
    <property type="component" value="Unassembled WGS sequence"/>
</dbReference>
<reference evidence="1 2" key="1">
    <citation type="submission" date="2014-06" db="EMBL/GenBank/DDBJ databases">
        <title>Genome evolution of avian class.</title>
        <authorList>
            <person name="Zhang G."/>
            <person name="Li C."/>
        </authorList>
    </citation>
    <scope>NUCLEOTIDE SEQUENCE [LARGE SCALE GENOMIC DNA]</scope>
    <source>
        <strain evidence="1">BGI_N305</strain>
    </source>
</reference>
<proteinExistence type="predicted"/>
<feature type="non-terminal residue" evidence="1">
    <location>
        <position position="76"/>
    </location>
</feature>
<feature type="non-terminal residue" evidence="1">
    <location>
        <position position="1"/>
    </location>
</feature>
<gene>
    <name evidence="1" type="ORF">N305_05520</name>
</gene>
<evidence type="ECO:0000313" key="1">
    <source>
        <dbReference type="EMBL" id="KFW76445.1"/>
    </source>
</evidence>
<dbReference type="AlphaFoldDB" id="A0A093PQC3"/>
<accession>A0A093PQC3</accession>
<organism evidence="1 2">
    <name type="scientific">Manacus vitellinus</name>
    <name type="common">golden-collared manakin</name>
    <dbReference type="NCBI Taxonomy" id="328815"/>
    <lineage>
        <taxon>Eukaryota</taxon>
        <taxon>Metazoa</taxon>
        <taxon>Chordata</taxon>
        <taxon>Craniata</taxon>
        <taxon>Vertebrata</taxon>
        <taxon>Euteleostomi</taxon>
        <taxon>Archelosauria</taxon>
        <taxon>Archosauria</taxon>
        <taxon>Dinosauria</taxon>
        <taxon>Saurischia</taxon>
        <taxon>Theropoda</taxon>
        <taxon>Coelurosauria</taxon>
        <taxon>Aves</taxon>
        <taxon>Neognathae</taxon>
        <taxon>Neoaves</taxon>
        <taxon>Telluraves</taxon>
        <taxon>Australaves</taxon>
        <taxon>Passeriformes</taxon>
        <taxon>Pipridae</taxon>
        <taxon>Manacus</taxon>
    </lineage>
</organism>
<keyword evidence="2" id="KW-1185">Reference proteome</keyword>
<protein>
    <submittedName>
        <fullName evidence="1">Uncharacterized protein</fullName>
    </submittedName>
</protein>